<dbReference type="CDD" id="cd00995">
    <property type="entry name" value="PBP2_NikA_DppA_OppA_like"/>
    <property type="match status" value="1"/>
</dbReference>
<accession>A0A852RL33</accession>
<dbReference type="InterPro" id="IPR030678">
    <property type="entry name" value="Peptide/Ni-bd"/>
</dbReference>
<reference evidence="4 5" key="1">
    <citation type="submission" date="2020-07" db="EMBL/GenBank/DDBJ databases">
        <title>Sequencing the genomes of 1000 actinobacteria strains.</title>
        <authorList>
            <person name="Klenk H.-P."/>
        </authorList>
    </citation>
    <scope>NUCLEOTIDE SEQUENCE [LARGE SCALE GENOMIC DNA]</scope>
    <source>
        <strain evidence="4 5">DSM 17380</strain>
    </source>
</reference>
<dbReference type="Gene3D" id="3.10.105.10">
    <property type="entry name" value="Dipeptide-binding Protein, Domain 3"/>
    <property type="match status" value="1"/>
</dbReference>
<organism evidence="4 5">
    <name type="scientific">Leucobacter aridicollis</name>
    <dbReference type="NCBI Taxonomy" id="283878"/>
    <lineage>
        <taxon>Bacteria</taxon>
        <taxon>Bacillati</taxon>
        <taxon>Actinomycetota</taxon>
        <taxon>Actinomycetes</taxon>
        <taxon>Micrococcales</taxon>
        <taxon>Microbacteriaceae</taxon>
        <taxon>Leucobacter</taxon>
    </lineage>
</organism>
<dbReference type="RefSeq" id="WP_342354339.1">
    <property type="nucleotide sequence ID" value="NZ_BAAALZ010000001.1"/>
</dbReference>
<gene>
    <name evidence="4" type="ORF">BJ960_002175</name>
</gene>
<sequence>MSAVTLTALALTGCSASGPSSATSDDPAADVPFGPSTPAAAGPLASVTWMLGGEPTTLDADIDATTADDTVLANVCDRLMQVQPDLSLGEGIAESAEWIDDTHVVFTIRQGAEFHDGSPLTTDDVLWSMQRHAAEGAAESDEYGNVVDMQKTGDNEITVTTSQPDAIFVQAMAGDGGIVWNPRVIEAEGDKFGKPGSASACSGPYEVTSWDAGAQLTITKAANYWNPDRAGLVDEIVFRWADESAIVNSLTTGEAQGAFLENAAGAKAFLASDSVGVFQGPSTNAWVLESTAKGALTDERLRQALSLSLNREGIAQSAFGGLAEPWKTPVGAGAWGYEQDAFQAAYDALEGAPAEPSDDDIAAAKALVDEAGAPADPIVVASNGSSAHNVIANALVDAASKIGLSAEILTVPAVQYGDLYSDEALRNQADLWPDEYYISKNDPIGFYKNGKSDAGVNFVGFSDPEYDALVAEGYAATDDAERAGIAIKLQQKWVDHAVWLPVVATPATLVMSNDVTGVPSSAAFIYYPWAADLGSTEG</sequence>
<feature type="region of interest" description="Disordered" evidence="1">
    <location>
        <begin position="14"/>
        <end position="37"/>
    </location>
</feature>
<evidence type="ECO:0000256" key="2">
    <source>
        <dbReference type="SAM" id="SignalP"/>
    </source>
</evidence>
<dbReference type="Gene3D" id="3.40.190.10">
    <property type="entry name" value="Periplasmic binding protein-like II"/>
    <property type="match status" value="1"/>
</dbReference>
<feature type="compositionally biased region" description="Polar residues" evidence="1">
    <location>
        <begin position="14"/>
        <end position="24"/>
    </location>
</feature>
<protein>
    <submittedName>
        <fullName evidence="4">Peptide/nickel transport system substrate-binding protein</fullName>
    </submittedName>
</protein>
<dbReference type="Proteomes" id="UP000586095">
    <property type="component" value="Unassembled WGS sequence"/>
</dbReference>
<evidence type="ECO:0000313" key="4">
    <source>
        <dbReference type="EMBL" id="NYD27372.1"/>
    </source>
</evidence>
<dbReference type="GO" id="GO:0015833">
    <property type="term" value="P:peptide transport"/>
    <property type="evidence" value="ECO:0007669"/>
    <property type="project" value="TreeGrafter"/>
</dbReference>
<dbReference type="GO" id="GO:1904680">
    <property type="term" value="F:peptide transmembrane transporter activity"/>
    <property type="evidence" value="ECO:0007669"/>
    <property type="project" value="TreeGrafter"/>
</dbReference>
<dbReference type="PIRSF" id="PIRSF002741">
    <property type="entry name" value="MppA"/>
    <property type="match status" value="1"/>
</dbReference>
<feature type="chain" id="PRO_5039699104" evidence="2">
    <location>
        <begin position="23"/>
        <end position="538"/>
    </location>
</feature>
<evidence type="ECO:0000259" key="3">
    <source>
        <dbReference type="Pfam" id="PF00496"/>
    </source>
</evidence>
<proteinExistence type="predicted"/>
<dbReference type="InterPro" id="IPR000914">
    <property type="entry name" value="SBP_5_dom"/>
</dbReference>
<dbReference type="Pfam" id="PF00496">
    <property type="entry name" value="SBP_bac_5"/>
    <property type="match status" value="1"/>
</dbReference>
<dbReference type="PANTHER" id="PTHR30290:SF65">
    <property type="entry name" value="MONOACYL PHOSPHATIDYLINOSITOL TETRAMANNOSIDE-BINDING PROTEIN LPQW-RELATED"/>
    <property type="match status" value="1"/>
</dbReference>
<dbReference type="GO" id="GO:0042597">
    <property type="term" value="C:periplasmic space"/>
    <property type="evidence" value="ECO:0007669"/>
    <property type="project" value="UniProtKB-ARBA"/>
</dbReference>
<evidence type="ECO:0000313" key="5">
    <source>
        <dbReference type="Proteomes" id="UP000586095"/>
    </source>
</evidence>
<dbReference type="InterPro" id="IPR039424">
    <property type="entry name" value="SBP_5"/>
</dbReference>
<evidence type="ECO:0000256" key="1">
    <source>
        <dbReference type="SAM" id="MobiDB-lite"/>
    </source>
</evidence>
<dbReference type="AlphaFoldDB" id="A0A852RL33"/>
<keyword evidence="5" id="KW-1185">Reference proteome</keyword>
<feature type="signal peptide" evidence="2">
    <location>
        <begin position="1"/>
        <end position="22"/>
    </location>
</feature>
<dbReference type="SUPFAM" id="SSF53850">
    <property type="entry name" value="Periplasmic binding protein-like II"/>
    <property type="match status" value="1"/>
</dbReference>
<comment type="caution">
    <text evidence="4">The sequence shown here is derived from an EMBL/GenBank/DDBJ whole genome shotgun (WGS) entry which is preliminary data.</text>
</comment>
<dbReference type="PANTHER" id="PTHR30290">
    <property type="entry name" value="PERIPLASMIC BINDING COMPONENT OF ABC TRANSPORTER"/>
    <property type="match status" value="1"/>
</dbReference>
<feature type="domain" description="Solute-binding protein family 5" evidence="3">
    <location>
        <begin position="91"/>
        <end position="455"/>
    </location>
</feature>
<dbReference type="GO" id="GO:0043190">
    <property type="term" value="C:ATP-binding cassette (ABC) transporter complex"/>
    <property type="evidence" value="ECO:0007669"/>
    <property type="project" value="InterPro"/>
</dbReference>
<dbReference type="EMBL" id="JACCBD010000001">
    <property type="protein sequence ID" value="NYD27372.1"/>
    <property type="molecule type" value="Genomic_DNA"/>
</dbReference>
<name>A0A852RL33_9MICO</name>
<keyword evidence="2" id="KW-0732">Signal</keyword>